<comment type="caution">
    <text evidence="2">The sequence shown here is derived from an EMBL/GenBank/DDBJ whole genome shotgun (WGS) entry which is preliminary data.</text>
</comment>
<sequence length="78" mass="8227">MDVPDIMLNCVLRASFGMPVGPTEPDQPASMFTPGPIMSGFRISGVTGFGPRELNAATTGEGRTPSTVPPKRRTAFGF</sequence>
<accession>A0AAV7G8H3</accession>
<organism evidence="2 3">
    <name type="scientific">Dendrobium chrysotoxum</name>
    <name type="common">Orchid</name>
    <dbReference type="NCBI Taxonomy" id="161865"/>
    <lineage>
        <taxon>Eukaryota</taxon>
        <taxon>Viridiplantae</taxon>
        <taxon>Streptophyta</taxon>
        <taxon>Embryophyta</taxon>
        <taxon>Tracheophyta</taxon>
        <taxon>Spermatophyta</taxon>
        <taxon>Magnoliopsida</taxon>
        <taxon>Liliopsida</taxon>
        <taxon>Asparagales</taxon>
        <taxon>Orchidaceae</taxon>
        <taxon>Epidendroideae</taxon>
        <taxon>Malaxideae</taxon>
        <taxon>Dendrobiinae</taxon>
        <taxon>Dendrobium</taxon>
    </lineage>
</organism>
<evidence type="ECO:0000313" key="2">
    <source>
        <dbReference type="EMBL" id="KAH0451802.1"/>
    </source>
</evidence>
<dbReference type="Proteomes" id="UP000775213">
    <property type="component" value="Unassembled WGS sequence"/>
</dbReference>
<evidence type="ECO:0000256" key="1">
    <source>
        <dbReference type="SAM" id="MobiDB-lite"/>
    </source>
</evidence>
<proteinExistence type="predicted"/>
<evidence type="ECO:0000313" key="3">
    <source>
        <dbReference type="Proteomes" id="UP000775213"/>
    </source>
</evidence>
<feature type="region of interest" description="Disordered" evidence="1">
    <location>
        <begin position="51"/>
        <end position="78"/>
    </location>
</feature>
<reference evidence="2 3" key="1">
    <citation type="journal article" date="2021" name="Hortic Res">
        <title>Chromosome-scale assembly of the Dendrobium chrysotoxum genome enhances the understanding of orchid evolution.</title>
        <authorList>
            <person name="Zhang Y."/>
            <person name="Zhang G.Q."/>
            <person name="Zhang D."/>
            <person name="Liu X.D."/>
            <person name="Xu X.Y."/>
            <person name="Sun W.H."/>
            <person name="Yu X."/>
            <person name="Zhu X."/>
            <person name="Wang Z.W."/>
            <person name="Zhao X."/>
            <person name="Zhong W.Y."/>
            <person name="Chen H."/>
            <person name="Yin W.L."/>
            <person name="Huang T."/>
            <person name="Niu S.C."/>
            <person name="Liu Z.J."/>
        </authorList>
    </citation>
    <scope>NUCLEOTIDE SEQUENCE [LARGE SCALE GENOMIC DNA]</scope>
    <source>
        <strain evidence="2">Lindl</strain>
    </source>
</reference>
<gene>
    <name evidence="2" type="ORF">IEQ34_019101</name>
</gene>
<protein>
    <submittedName>
        <fullName evidence="2">Uncharacterized protein</fullName>
    </submittedName>
</protein>
<dbReference type="EMBL" id="JAGFBR010000017">
    <property type="protein sequence ID" value="KAH0451802.1"/>
    <property type="molecule type" value="Genomic_DNA"/>
</dbReference>
<keyword evidence="3" id="KW-1185">Reference proteome</keyword>
<name>A0AAV7G8H3_DENCH</name>
<dbReference type="AlphaFoldDB" id="A0AAV7G8H3"/>